<feature type="transmembrane region" description="Helical" evidence="1">
    <location>
        <begin position="90"/>
        <end position="114"/>
    </location>
</feature>
<dbReference type="RefSeq" id="WP_102643635.1">
    <property type="nucleotide sequence ID" value="NZ_PNYA01000001.1"/>
</dbReference>
<evidence type="ECO:0000313" key="2">
    <source>
        <dbReference type="EMBL" id="PMS23928.1"/>
    </source>
</evidence>
<dbReference type="InterPro" id="IPR009495">
    <property type="entry name" value="NrsF"/>
</dbReference>
<keyword evidence="1" id="KW-0812">Transmembrane</keyword>
<dbReference type="AlphaFoldDB" id="A0A2N7W3E4"/>
<keyword evidence="1" id="KW-1133">Transmembrane helix</keyword>
<name>A0A2N7W3E4_9BURK</name>
<reference evidence="2 3" key="1">
    <citation type="submission" date="2018-01" db="EMBL/GenBank/DDBJ databases">
        <title>Whole genome analyses suggest that Burkholderia sensu lato contains two further novel genera in the rhizoxinica-symbiotica group Mycetohabitans gen. nov., and Trinickia gen. nov.: implications for the evolution of diazotrophy and nodulation in the Burkholderiaceae.</title>
        <authorList>
            <person name="Estrada-de los Santos P."/>
            <person name="Palmer M."/>
            <person name="Chavez-Ramirez B."/>
            <person name="Beukes C."/>
            <person name="Steenkamp E.T."/>
            <person name="Hirsch A.M."/>
            <person name="Manyaka P."/>
            <person name="Maluk M."/>
            <person name="Lafos M."/>
            <person name="Crook M."/>
            <person name="Gross E."/>
            <person name="Simon M.F."/>
            <person name="Bueno dos Reis Junior F."/>
            <person name="Poole P.S."/>
            <person name="Venter S.N."/>
            <person name="James E.K."/>
        </authorList>
    </citation>
    <scope>NUCLEOTIDE SEQUENCE [LARGE SCALE GENOMIC DNA]</scope>
    <source>
        <strain evidence="2 3">GIMN1.004</strain>
    </source>
</reference>
<feature type="transmembrane region" description="Helical" evidence="1">
    <location>
        <begin position="26"/>
        <end position="47"/>
    </location>
</feature>
<sequence>MKTDDLVAMLATGVTPVDRRASARRFGFALLAGAIGALILMEMAFGVRPDIGTVIHSPLFWAKLAFPFVLSIGALGAAARLSKPGRRPGWMWAVIAAPVALVWSFALYIVVTAAPDERLALVLGETWRVCPFNIAFLSVPAFIANQIAMRGLAPTAPRLAGAVGGLLSGSVATVAYSVHCPEMGVAFWAVWYVLGMLIPTALGALIGPRLLRW</sequence>
<dbReference type="EMBL" id="PNYA01000001">
    <property type="protein sequence ID" value="PMS23928.1"/>
    <property type="molecule type" value="Genomic_DNA"/>
</dbReference>
<proteinExistence type="predicted"/>
<comment type="caution">
    <text evidence="2">The sequence shown here is derived from an EMBL/GenBank/DDBJ whole genome shotgun (WGS) entry which is preliminary data.</text>
</comment>
<evidence type="ECO:0000313" key="3">
    <source>
        <dbReference type="Proteomes" id="UP000235616"/>
    </source>
</evidence>
<dbReference type="Pfam" id="PF06532">
    <property type="entry name" value="NrsF"/>
    <property type="match status" value="1"/>
</dbReference>
<keyword evidence="3" id="KW-1185">Reference proteome</keyword>
<accession>A0A2N7W3E4</accession>
<protein>
    <submittedName>
        <fullName evidence="2">Anti-sigma F factor</fullName>
    </submittedName>
</protein>
<evidence type="ECO:0000256" key="1">
    <source>
        <dbReference type="SAM" id="Phobius"/>
    </source>
</evidence>
<feature type="transmembrane region" description="Helical" evidence="1">
    <location>
        <begin position="159"/>
        <end position="179"/>
    </location>
</feature>
<dbReference type="Proteomes" id="UP000235616">
    <property type="component" value="Unassembled WGS sequence"/>
</dbReference>
<organism evidence="2 3">
    <name type="scientific">Trinickia dabaoshanensis</name>
    <dbReference type="NCBI Taxonomy" id="564714"/>
    <lineage>
        <taxon>Bacteria</taxon>
        <taxon>Pseudomonadati</taxon>
        <taxon>Pseudomonadota</taxon>
        <taxon>Betaproteobacteria</taxon>
        <taxon>Burkholderiales</taxon>
        <taxon>Burkholderiaceae</taxon>
        <taxon>Trinickia</taxon>
    </lineage>
</organism>
<feature type="transmembrane region" description="Helical" evidence="1">
    <location>
        <begin position="185"/>
        <end position="207"/>
    </location>
</feature>
<keyword evidence="1" id="KW-0472">Membrane</keyword>
<dbReference type="OrthoDB" id="6059252at2"/>
<gene>
    <name evidence="2" type="ORF">C0Z18_01890</name>
</gene>
<feature type="transmembrane region" description="Helical" evidence="1">
    <location>
        <begin position="59"/>
        <end position="78"/>
    </location>
</feature>